<feature type="compositionally biased region" description="Low complexity" evidence="1">
    <location>
        <begin position="865"/>
        <end position="882"/>
    </location>
</feature>
<feature type="compositionally biased region" description="Low complexity" evidence="1">
    <location>
        <begin position="891"/>
        <end position="915"/>
    </location>
</feature>
<dbReference type="OrthoDB" id="774557at2759"/>
<name>A0A409WRD3_PSICY</name>
<feature type="compositionally biased region" description="Polar residues" evidence="1">
    <location>
        <begin position="436"/>
        <end position="446"/>
    </location>
</feature>
<feature type="region of interest" description="Disordered" evidence="1">
    <location>
        <begin position="491"/>
        <end position="515"/>
    </location>
</feature>
<dbReference type="InterPro" id="IPR029005">
    <property type="entry name" value="LIM-bd/SEUSS"/>
</dbReference>
<sequence length="959" mass="102755">MNGPLRQSMHPASGLVQSSNNMLAIGNPPFMQNPAHMVQPSLSQGMSVPQNMNPSNPPMGMLAGGPVPPNVTPRYGMQPNPGMLQQHQAQQQRPAVLRQGQNPAQLNPAANPSHMQQLQNIQFPGNTVRRVQSQPQPLPLGGMPNPAGGNMGMGGMGINMDMAMQPNLQAQMRQPQHPNQQNVRMQQQQPPNQGMPPGMTRTPSTPQVMNSLPQPPSIGSMPHNGMQPPHQQNSFPNGGPMPSQPPPQPLSSSPRPPQNHTPSMSMGTPGPSHTPVNRPRMTPDNSFIGYPGSQFPANPARMSNPNQGNYPSFAPPSTPPMQMDIPQPSPSMMHTQGTPTRSFPGQPFDMMSNPSMDIYNASFGMPPPPSVPHPRPPSHTNPHPSPQQPNQQQPSSSQQQHQPHHQSPPHSDQMNSHPQRPQSQPQQGPGRPPSQTATRTPRSAQMSLPPGGFQGNLQGPLTALGRIPASQQPQGPPVPTMPAIAPRPPVLPGGVPLPPPSLGSAGPMQGDVTPSGSAALQRAAALASGSGHSHGIIRLLQFSGILSGDTTKLHFWNEVVKDYFTPKAIMKLTLWRDNLRTEAKPFEIGVPILPRFFLVTTQSGVKSMTLSLDGARERVNPSYPGRSVVECISAIWTYKYTNGYTVMLKGPLTLTAIMTQVTPPGNPQVPQFIWKFDDFNFDANAHEKFISLEFILGNRMIDRPIPPNYATSMSGMSSQAQIQQHQIEEDKRCEEPRVLIDHGSIPGEPVNAFGIPQATMRCLELAESVSSMADLIAFVDETKLGPLDALKSYANKIRESMSMGGGPMQQSMNSLPQNNNSSNNNNNNTSLGPPYSSYPSSTPAVTLYSSAPASITNPQPPNPPSSMNSPQNTSSSSSVNSPEKQLKTIPQQQQAQTPSQSGPASSPAVSSGGTTNNTPAMAHTSLKRKQGDASSPTVGNSEQQPGKRGARKKGRTGTG</sequence>
<protein>
    <submittedName>
        <fullName evidence="2">Uncharacterized protein</fullName>
    </submittedName>
</protein>
<dbReference type="Pfam" id="PF01803">
    <property type="entry name" value="LIM_bind"/>
    <property type="match status" value="1"/>
</dbReference>
<gene>
    <name evidence="2" type="ORF">CVT25_014531</name>
</gene>
<organism evidence="2 3">
    <name type="scientific">Psilocybe cyanescens</name>
    <dbReference type="NCBI Taxonomy" id="93625"/>
    <lineage>
        <taxon>Eukaryota</taxon>
        <taxon>Fungi</taxon>
        <taxon>Dikarya</taxon>
        <taxon>Basidiomycota</taxon>
        <taxon>Agaricomycotina</taxon>
        <taxon>Agaricomycetes</taxon>
        <taxon>Agaricomycetidae</taxon>
        <taxon>Agaricales</taxon>
        <taxon>Agaricineae</taxon>
        <taxon>Strophariaceae</taxon>
        <taxon>Psilocybe</taxon>
    </lineage>
</organism>
<feature type="compositionally biased region" description="Polar residues" evidence="1">
    <location>
        <begin position="301"/>
        <end position="310"/>
    </location>
</feature>
<dbReference type="EMBL" id="NHYD01003284">
    <property type="protein sequence ID" value="PPQ81068.1"/>
    <property type="molecule type" value="Genomic_DNA"/>
</dbReference>
<reference evidence="2 3" key="1">
    <citation type="journal article" date="2018" name="Evol. Lett.">
        <title>Horizontal gene cluster transfer increased hallucinogenic mushroom diversity.</title>
        <authorList>
            <person name="Reynolds H.T."/>
            <person name="Vijayakumar V."/>
            <person name="Gluck-Thaler E."/>
            <person name="Korotkin H.B."/>
            <person name="Matheny P.B."/>
            <person name="Slot J.C."/>
        </authorList>
    </citation>
    <scope>NUCLEOTIDE SEQUENCE [LARGE SCALE GENOMIC DNA]</scope>
    <source>
        <strain evidence="2 3">2631</strain>
    </source>
</reference>
<evidence type="ECO:0000256" key="1">
    <source>
        <dbReference type="SAM" id="MobiDB-lite"/>
    </source>
</evidence>
<feature type="compositionally biased region" description="Polar residues" evidence="1">
    <location>
        <begin position="932"/>
        <end position="944"/>
    </location>
</feature>
<evidence type="ECO:0000313" key="3">
    <source>
        <dbReference type="Proteomes" id="UP000283269"/>
    </source>
</evidence>
<feature type="compositionally biased region" description="Low complexity" evidence="1">
    <location>
        <begin position="388"/>
        <end position="401"/>
    </location>
</feature>
<feature type="region of interest" description="Disordered" evidence="1">
    <location>
        <begin position="171"/>
        <end position="461"/>
    </location>
</feature>
<dbReference type="STRING" id="93625.A0A409WRD3"/>
<feature type="compositionally biased region" description="Pro residues" evidence="1">
    <location>
        <begin position="491"/>
        <end position="501"/>
    </location>
</feature>
<feature type="compositionally biased region" description="Basic residues" evidence="1">
    <location>
        <begin position="948"/>
        <end position="959"/>
    </location>
</feature>
<feature type="compositionally biased region" description="Polar residues" evidence="1">
    <location>
        <begin position="201"/>
        <end position="212"/>
    </location>
</feature>
<dbReference type="InParanoid" id="A0A409WRD3"/>
<evidence type="ECO:0000313" key="2">
    <source>
        <dbReference type="EMBL" id="PPQ81068.1"/>
    </source>
</evidence>
<feature type="compositionally biased region" description="Low complexity" evidence="1">
    <location>
        <begin position="808"/>
        <end position="843"/>
    </location>
</feature>
<accession>A0A409WRD3</accession>
<feature type="compositionally biased region" description="Low complexity" evidence="1">
    <location>
        <begin position="176"/>
        <end position="199"/>
    </location>
</feature>
<proteinExistence type="predicted"/>
<dbReference type="AlphaFoldDB" id="A0A409WRD3"/>
<feature type="compositionally biased region" description="Pro residues" evidence="1">
    <location>
        <begin position="365"/>
        <end position="387"/>
    </location>
</feature>
<comment type="caution">
    <text evidence="2">The sequence shown here is derived from an EMBL/GenBank/DDBJ whole genome shotgun (WGS) entry which is preliminary data.</text>
</comment>
<keyword evidence="3" id="KW-1185">Reference proteome</keyword>
<dbReference type="PANTHER" id="PTHR10378">
    <property type="entry name" value="LIM DOMAIN-BINDING PROTEIN"/>
    <property type="match status" value="1"/>
</dbReference>
<feature type="compositionally biased region" description="Low complexity" evidence="1">
    <location>
        <begin position="418"/>
        <end position="435"/>
    </location>
</feature>
<feature type="region of interest" description="Disordered" evidence="1">
    <location>
        <begin position="801"/>
        <end position="959"/>
    </location>
</feature>
<dbReference type="Proteomes" id="UP000283269">
    <property type="component" value="Unassembled WGS sequence"/>
</dbReference>
<feature type="compositionally biased region" description="Pro residues" evidence="1">
    <location>
        <begin position="242"/>
        <end position="259"/>
    </location>
</feature>
<feature type="compositionally biased region" description="Polar residues" evidence="1">
    <location>
        <begin position="330"/>
        <end position="343"/>
    </location>
</feature>